<evidence type="ECO:0000313" key="2">
    <source>
        <dbReference type="EMBL" id="RZS76584.1"/>
    </source>
</evidence>
<dbReference type="EMBL" id="SGXA01000001">
    <property type="protein sequence ID" value="RZS76584.1"/>
    <property type="molecule type" value="Genomic_DNA"/>
</dbReference>
<sequence length="275" mass="30787">MNKKSKWLFAGFMASLVLALIIVSCNKNDDHNGAPYDIENSLTIFKVDNVNNDQDVTAEDTIASMSGLQGKYIPVSGNTGSTAGLGKISFQLMNEDDELLSSTEVTSFYRPEYHIFNVQLNIPKEARGGIYKVLVTSFDTHNTEIGKKSFYGKDVLTCDPVADCIVANQITIMLETPATTPADEDMYIFGSINGWGSRNEPQYKFHKNPDMNNCYCLSIPYPPGHTDWQLTEIFVCRGTWETQAVSLTGADVTWNYTTTERGGIWKIKVDKWRDK</sequence>
<feature type="chain" id="PRO_5020355388" evidence="1">
    <location>
        <begin position="20"/>
        <end position="275"/>
    </location>
</feature>
<reference evidence="2 3" key="1">
    <citation type="submission" date="2019-02" db="EMBL/GenBank/DDBJ databases">
        <title>Genomic Encyclopedia of Type Strains, Phase IV (KMG-IV): sequencing the most valuable type-strain genomes for metagenomic binning, comparative biology and taxonomic classification.</title>
        <authorList>
            <person name="Goeker M."/>
        </authorList>
    </citation>
    <scope>NUCLEOTIDE SEQUENCE [LARGE SCALE GENOMIC DNA]</scope>
    <source>
        <strain evidence="2 3">DSM 18116</strain>
    </source>
</reference>
<dbReference type="OrthoDB" id="660167at2"/>
<protein>
    <submittedName>
        <fullName evidence="2">Uncharacterized protein</fullName>
    </submittedName>
</protein>
<dbReference type="RefSeq" id="WP_130540879.1">
    <property type="nucleotide sequence ID" value="NZ_CP042431.1"/>
</dbReference>
<accession>A0A4Q7N680</accession>
<dbReference type="Proteomes" id="UP000293874">
    <property type="component" value="Unassembled WGS sequence"/>
</dbReference>
<keyword evidence="1" id="KW-0732">Signal</keyword>
<organism evidence="2 3">
    <name type="scientific">Pseudobacter ginsenosidimutans</name>
    <dbReference type="NCBI Taxonomy" id="661488"/>
    <lineage>
        <taxon>Bacteria</taxon>
        <taxon>Pseudomonadati</taxon>
        <taxon>Bacteroidota</taxon>
        <taxon>Chitinophagia</taxon>
        <taxon>Chitinophagales</taxon>
        <taxon>Chitinophagaceae</taxon>
        <taxon>Pseudobacter</taxon>
    </lineage>
</organism>
<name>A0A4Q7N680_9BACT</name>
<comment type="caution">
    <text evidence="2">The sequence shown here is derived from an EMBL/GenBank/DDBJ whole genome shotgun (WGS) entry which is preliminary data.</text>
</comment>
<evidence type="ECO:0000256" key="1">
    <source>
        <dbReference type="SAM" id="SignalP"/>
    </source>
</evidence>
<dbReference type="AlphaFoldDB" id="A0A4Q7N680"/>
<dbReference type="PROSITE" id="PS51257">
    <property type="entry name" value="PROKAR_LIPOPROTEIN"/>
    <property type="match status" value="1"/>
</dbReference>
<keyword evidence="3" id="KW-1185">Reference proteome</keyword>
<proteinExistence type="predicted"/>
<feature type="signal peptide" evidence="1">
    <location>
        <begin position="1"/>
        <end position="19"/>
    </location>
</feature>
<evidence type="ECO:0000313" key="3">
    <source>
        <dbReference type="Proteomes" id="UP000293874"/>
    </source>
</evidence>
<gene>
    <name evidence="2" type="ORF">EV199_2470</name>
</gene>